<dbReference type="AlphaFoldDB" id="A0A1C7M153"/>
<dbReference type="EMBL" id="LUGG01000013">
    <property type="protein sequence ID" value="OBZ70642.1"/>
    <property type="molecule type" value="Genomic_DNA"/>
</dbReference>
<reference evidence="25 26" key="1">
    <citation type="submission" date="2016-03" db="EMBL/GenBank/DDBJ databases">
        <title>Whole genome sequencing of Grifola frondosa 9006-11.</title>
        <authorList>
            <person name="Min B."/>
            <person name="Park H."/>
            <person name="Kim J.-G."/>
            <person name="Cho H."/>
            <person name="Oh Y.-L."/>
            <person name="Kong W.-S."/>
            <person name="Choi I.-G."/>
        </authorList>
    </citation>
    <scope>NUCLEOTIDE SEQUENCE [LARGE SCALE GENOMIC DNA]</scope>
    <source>
        <strain evidence="25 26">9006-11</strain>
    </source>
</reference>
<keyword evidence="9" id="KW-0540">Nuclease</keyword>
<protein>
    <recommendedName>
        <fullName evidence="19">CCR4-Not complex 3'-5'-exoribonuclease subunit Ccr4</fullName>
        <ecNumber evidence="6">3.1.13.4</ecNumber>
    </recommendedName>
    <alternativeName>
        <fullName evidence="20">Carbon catabolite repressor protein 4</fullName>
    </alternativeName>
    <alternativeName>
        <fullName evidence="21">Cytoplasmic deadenylase</fullName>
    </alternativeName>
    <alternativeName>
        <fullName evidence="22">Glucose-repressible alcohol dehydrogenase transcriptional effector</fullName>
    </alternativeName>
</protein>
<sequence>MDASLKQIVQKDGTPALVSYLRDSCPIPVPPPDRVWKNFISQAERDAMELDPNVETFRVLCYNILCEKYATERMYGYTPSWALQWDYRKELILREIMANDADFVCLQEVDNASYEDYFLRNLSSHDYEGVHWPKSRYKTMGEGDRRLVDGCATFYKASKYTLVEKQLIEFSAVAMQRPDFKKTDDMFNRVLGKDHIAVVCLLENKETGTRLIIANAHIHWDPQERDVKLVQVALLIEEVEKIAHSFAKYPPRLPPTPSSIASSSTALSAAQNNASSRPPPIYSDGYKIPLIVCGDFNSIPSSGVYEFLSTGVVPPGHADFMSHLYGKYTSEGLRHKLGLKSAYAAAGELPMTNYTPSFQGAIDYIWYSTANLSVNSVLGEVDKSYLEKVVGFPNAHFPSDHLCIVSEFRVRPPKDSQPPRPPPVFPESSSRAHT</sequence>
<evidence type="ECO:0000259" key="24">
    <source>
        <dbReference type="Pfam" id="PF03372"/>
    </source>
</evidence>
<evidence type="ECO:0000256" key="21">
    <source>
        <dbReference type="ARBA" id="ARBA00031469"/>
    </source>
</evidence>
<evidence type="ECO:0000256" key="2">
    <source>
        <dbReference type="ARBA" id="ARBA00001946"/>
    </source>
</evidence>
<accession>A0A1C7M153</accession>
<evidence type="ECO:0000256" key="20">
    <source>
        <dbReference type="ARBA" id="ARBA00030493"/>
    </source>
</evidence>
<dbReference type="STRING" id="5627.A0A1C7M153"/>
<organism evidence="25 26">
    <name type="scientific">Grifola frondosa</name>
    <name type="common">Maitake</name>
    <name type="synonym">Polyporus frondosus</name>
    <dbReference type="NCBI Taxonomy" id="5627"/>
    <lineage>
        <taxon>Eukaryota</taxon>
        <taxon>Fungi</taxon>
        <taxon>Dikarya</taxon>
        <taxon>Basidiomycota</taxon>
        <taxon>Agaricomycotina</taxon>
        <taxon>Agaricomycetes</taxon>
        <taxon>Polyporales</taxon>
        <taxon>Grifolaceae</taxon>
        <taxon>Grifola</taxon>
    </lineage>
</organism>
<evidence type="ECO:0000256" key="18">
    <source>
        <dbReference type="ARBA" id="ARBA00023242"/>
    </source>
</evidence>
<dbReference type="FunFam" id="3.60.10.10:FF:000037">
    <property type="entry name" value="Glucose-repressible alcohol dehydrogenase transcriptional effector"/>
    <property type="match status" value="1"/>
</dbReference>
<feature type="region of interest" description="Disordered" evidence="23">
    <location>
        <begin position="411"/>
        <end position="434"/>
    </location>
</feature>
<evidence type="ECO:0000256" key="7">
    <source>
        <dbReference type="ARBA" id="ARBA00022490"/>
    </source>
</evidence>
<evidence type="ECO:0000256" key="4">
    <source>
        <dbReference type="ARBA" id="ARBA00004496"/>
    </source>
</evidence>
<keyword evidence="11" id="KW-0677">Repeat</keyword>
<evidence type="ECO:0000256" key="22">
    <source>
        <dbReference type="ARBA" id="ARBA00033317"/>
    </source>
</evidence>
<dbReference type="SUPFAM" id="SSF56219">
    <property type="entry name" value="DNase I-like"/>
    <property type="match status" value="1"/>
</dbReference>
<evidence type="ECO:0000256" key="13">
    <source>
        <dbReference type="ARBA" id="ARBA00022839"/>
    </source>
</evidence>
<evidence type="ECO:0000256" key="17">
    <source>
        <dbReference type="ARBA" id="ARBA00023163"/>
    </source>
</evidence>
<comment type="cofactor">
    <cofactor evidence="2">
        <name>Mg(2+)</name>
        <dbReference type="ChEBI" id="CHEBI:18420"/>
    </cofactor>
</comment>
<keyword evidence="13" id="KW-0269">Exonuclease</keyword>
<proteinExistence type="inferred from homology"/>
<dbReference type="Gene3D" id="3.60.10.10">
    <property type="entry name" value="Endonuclease/exonuclease/phosphatase"/>
    <property type="match status" value="1"/>
</dbReference>
<keyword evidence="15" id="KW-0694">RNA-binding</keyword>
<evidence type="ECO:0000256" key="9">
    <source>
        <dbReference type="ARBA" id="ARBA00022722"/>
    </source>
</evidence>
<feature type="compositionally biased region" description="Pro residues" evidence="23">
    <location>
        <begin position="415"/>
        <end position="425"/>
    </location>
</feature>
<evidence type="ECO:0000256" key="12">
    <source>
        <dbReference type="ARBA" id="ARBA00022801"/>
    </source>
</evidence>
<evidence type="ECO:0000313" key="25">
    <source>
        <dbReference type="EMBL" id="OBZ70642.1"/>
    </source>
</evidence>
<evidence type="ECO:0000256" key="15">
    <source>
        <dbReference type="ARBA" id="ARBA00022884"/>
    </source>
</evidence>
<comment type="catalytic activity">
    <reaction evidence="1">
        <text>Exonucleolytic cleavage of poly(A) to 5'-AMP.</text>
        <dbReference type="EC" id="3.1.13.4"/>
    </reaction>
</comment>
<evidence type="ECO:0000256" key="14">
    <source>
        <dbReference type="ARBA" id="ARBA00022842"/>
    </source>
</evidence>
<dbReference type="OMA" id="QVYTYVP"/>
<dbReference type="GO" id="GO:0004535">
    <property type="term" value="F:poly(A)-specific ribonuclease activity"/>
    <property type="evidence" value="ECO:0007669"/>
    <property type="project" value="UniProtKB-EC"/>
</dbReference>
<evidence type="ECO:0000256" key="11">
    <source>
        <dbReference type="ARBA" id="ARBA00022737"/>
    </source>
</evidence>
<evidence type="ECO:0000256" key="8">
    <source>
        <dbReference type="ARBA" id="ARBA00022614"/>
    </source>
</evidence>
<dbReference type="GO" id="GO:0003723">
    <property type="term" value="F:RNA binding"/>
    <property type="evidence" value="ECO:0007669"/>
    <property type="project" value="UniProtKB-KW"/>
</dbReference>
<keyword evidence="14" id="KW-0460">Magnesium</keyword>
<keyword evidence="12" id="KW-0378">Hydrolase</keyword>
<evidence type="ECO:0000313" key="26">
    <source>
        <dbReference type="Proteomes" id="UP000092993"/>
    </source>
</evidence>
<evidence type="ECO:0000256" key="16">
    <source>
        <dbReference type="ARBA" id="ARBA00023015"/>
    </source>
</evidence>
<feature type="domain" description="Endonuclease/exonuclease/phosphatase" evidence="24">
    <location>
        <begin position="62"/>
        <end position="401"/>
    </location>
</feature>
<dbReference type="InterPro" id="IPR005135">
    <property type="entry name" value="Endo/exonuclease/phosphatase"/>
</dbReference>
<dbReference type="Proteomes" id="UP000092993">
    <property type="component" value="Unassembled WGS sequence"/>
</dbReference>
<keyword evidence="26" id="KW-1185">Reference proteome</keyword>
<keyword evidence="10" id="KW-0479">Metal-binding</keyword>
<dbReference type="OrthoDB" id="428734at2759"/>
<dbReference type="GO" id="GO:0046872">
    <property type="term" value="F:metal ion binding"/>
    <property type="evidence" value="ECO:0007669"/>
    <property type="project" value="UniProtKB-KW"/>
</dbReference>
<evidence type="ECO:0000256" key="6">
    <source>
        <dbReference type="ARBA" id="ARBA00012161"/>
    </source>
</evidence>
<dbReference type="InterPro" id="IPR050410">
    <property type="entry name" value="CCR4/nocturin_mRNA_transcr"/>
</dbReference>
<dbReference type="Pfam" id="PF03372">
    <property type="entry name" value="Exo_endo_phos"/>
    <property type="match status" value="1"/>
</dbReference>
<evidence type="ECO:0000256" key="19">
    <source>
        <dbReference type="ARBA" id="ARBA00023475"/>
    </source>
</evidence>
<keyword evidence="18" id="KW-0539">Nucleus</keyword>
<evidence type="ECO:0000256" key="23">
    <source>
        <dbReference type="SAM" id="MobiDB-lite"/>
    </source>
</evidence>
<keyword evidence="17" id="KW-0804">Transcription</keyword>
<name>A0A1C7M153_GRIFR</name>
<keyword evidence="7" id="KW-0963">Cytoplasm</keyword>
<dbReference type="GO" id="GO:0005737">
    <property type="term" value="C:cytoplasm"/>
    <property type="evidence" value="ECO:0007669"/>
    <property type="project" value="UniProtKB-SubCell"/>
</dbReference>
<evidence type="ECO:0000256" key="5">
    <source>
        <dbReference type="ARBA" id="ARBA00010774"/>
    </source>
</evidence>
<dbReference type="PANTHER" id="PTHR12121:SF100">
    <property type="entry name" value="POLY(A)-SPECIFIC RIBONUCLEASE"/>
    <property type="match status" value="1"/>
</dbReference>
<dbReference type="CDD" id="cd09097">
    <property type="entry name" value="Deadenylase_CCR4"/>
    <property type="match status" value="1"/>
</dbReference>
<gene>
    <name evidence="25" type="primary">CCR4_1</name>
    <name evidence="25" type="ORF">A0H81_09389</name>
</gene>
<keyword evidence="8" id="KW-0433">Leucine-rich repeat</keyword>
<comment type="similarity">
    <text evidence="5">Belongs to the CCR4/nocturin family.</text>
</comment>
<evidence type="ECO:0000256" key="10">
    <source>
        <dbReference type="ARBA" id="ARBA00022723"/>
    </source>
</evidence>
<comment type="subcellular location">
    <subcellularLocation>
        <location evidence="4">Cytoplasm</location>
    </subcellularLocation>
    <subcellularLocation>
        <location evidence="3">Nucleus</location>
    </subcellularLocation>
</comment>
<evidence type="ECO:0000256" key="3">
    <source>
        <dbReference type="ARBA" id="ARBA00004123"/>
    </source>
</evidence>
<evidence type="ECO:0000256" key="1">
    <source>
        <dbReference type="ARBA" id="ARBA00001663"/>
    </source>
</evidence>
<dbReference type="EC" id="3.1.13.4" evidence="6"/>
<dbReference type="PANTHER" id="PTHR12121">
    <property type="entry name" value="CARBON CATABOLITE REPRESSOR PROTEIN 4"/>
    <property type="match status" value="1"/>
</dbReference>
<keyword evidence="16" id="KW-0805">Transcription regulation</keyword>
<dbReference type="InterPro" id="IPR036691">
    <property type="entry name" value="Endo/exonu/phosph_ase_sf"/>
</dbReference>
<dbReference type="GO" id="GO:0005634">
    <property type="term" value="C:nucleus"/>
    <property type="evidence" value="ECO:0007669"/>
    <property type="project" value="UniProtKB-SubCell"/>
</dbReference>
<comment type="caution">
    <text evidence="25">The sequence shown here is derived from an EMBL/GenBank/DDBJ whole genome shotgun (WGS) entry which is preliminary data.</text>
</comment>